<organism evidence="1 2">
    <name type="scientific">Escherichia coli</name>
    <dbReference type="NCBI Taxonomy" id="562"/>
    <lineage>
        <taxon>Bacteria</taxon>
        <taxon>Pseudomonadati</taxon>
        <taxon>Pseudomonadota</taxon>
        <taxon>Gammaproteobacteria</taxon>
        <taxon>Enterobacterales</taxon>
        <taxon>Enterobacteriaceae</taxon>
        <taxon>Escherichia</taxon>
    </lineage>
</organism>
<sequence length="68" mass="8481">MRRVIFYSVETFVDDTRVYYPWEVYDAKVYTPPLMRKYKHVKFNRFFVPMRDALRVLRGELRNTMRIV</sequence>
<dbReference type="AlphaFoldDB" id="A0A376LRD3"/>
<name>A0A376LRD3_ECOLX</name>
<protein>
    <submittedName>
        <fullName evidence="1">Uncharacterized protein</fullName>
    </submittedName>
</protein>
<evidence type="ECO:0000313" key="2">
    <source>
        <dbReference type="Proteomes" id="UP000254877"/>
    </source>
</evidence>
<evidence type="ECO:0000313" key="1">
    <source>
        <dbReference type="EMBL" id="STF46324.1"/>
    </source>
</evidence>
<gene>
    <name evidence="1" type="ORF">NCTC7928_07126</name>
</gene>
<accession>A0A376LRD3</accession>
<reference evidence="1 2" key="1">
    <citation type="submission" date="2018-06" db="EMBL/GenBank/DDBJ databases">
        <authorList>
            <consortium name="Pathogen Informatics"/>
            <person name="Doyle S."/>
        </authorList>
    </citation>
    <scope>NUCLEOTIDE SEQUENCE [LARGE SCALE GENOMIC DNA]</scope>
    <source>
        <strain evidence="1 2">NCTC7928</strain>
    </source>
</reference>
<dbReference type="EMBL" id="UGAB01000002">
    <property type="protein sequence ID" value="STF46324.1"/>
    <property type="molecule type" value="Genomic_DNA"/>
</dbReference>
<proteinExistence type="predicted"/>
<dbReference type="Proteomes" id="UP000254877">
    <property type="component" value="Unassembled WGS sequence"/>
</dbReference>